<reference evidence="1 2" key="2">
    <citation type="submission" date="2018-11" db="EMBL/GenBank/DDBJ databases">
        <authorList>
            <consortium name="Pathogen Informatics"/>
        </authorList>
    </citation>
    <scope>NUCLEOTIDE SEQUENCE [LARGE SCALE GENOMIC DNA]</scope>
    <source>
        <strain evidence="1 2">NST_G2</strain>
    </source>
</reference>
<keyword evidence="2" id="KW-1185">Reference proteome</keyword>
<proteinExistence type="predicted"/>
<protein>
    <submittedName>
        <fullName evidence="3">T2SSG domain-containing protein</fullName>
    </submittedName>
</protein>
<accession>A0A183SKA4</accession>
<sequence length="123" mass="13874">MKIGDAEFIMSISTEQLKKQAHFEAAHLKMMESMMQKFSSYFPDPGSSEKQSTSADAVGADLTEFIYDPNSGVPFDAWFKPWEDIFHVEFSKADDAWKTPGDAETRTGLLIKIEQDPDSTLRT</sequence>
<reference evidence="3" key="1">
    <citation type="submission" date="2016-06" db="UniProtKB">
        <authorList>
            <consortium name="WormBaseParasite"/>
        </authorList>
    </citation>
    <scope>IDENTIFICATION</scope>
</reference>
<gene>
    <name evidence="1" type="ORF">SSLN_LOCUS4652</name>
</gene>
<name>A0A183SKA4_SCHSO</name>
<organism evidence="3">
    <name type="scientific">Schistocephalus solidus</name>
    <name type="common">Tapeworm</name>
    <dbReference type="NCBI Taxonomy" id="70667"/>
    <lineage>
        <taxon>Eukaryota</taxon>
        <taxon>Metazoa</taxon>
        <taxon>Spiralia</taxon>
        <taxon>Lophotrochozoa</taxon>
        <taxon>Platyhelminthes</taxon>
        <taxon>Cestoda</taxon>
        <taxon>Eucestoda</taxon>
        <taxon>Diphyllobothriidea</taxon>
        <taxon>Diphyllobothriidae</taxon>
        <taxon>Schistocephalus</taxon>
    </lineage>
</organism>
<dbReference type="Proteomes" id="UP000275846">
    <property type="component" value="Unassembled WGS sequence"/>
</dbReference>
<dbReference type="EMBL" id="UYSU01032946">
    <property type="protein sequence ID" value="VDL91037.1"/>
    <property type="molecule type" value="Genomic_DNA"/>
</dbReference>
<evidence type="ECO:0000313" key="2">
    <source>
        <dbReference type="Proteomes" id="UP000275846"/>
    </source>
</evidence>
<evidence type="ECO:0000313" key="1">
    <source>
        <dbReference type="EMBL" id="VDL91037.1"/>
    </source>
</evidence>
<dbReference type="OrthoDB" id="8050037at2759"/>
<dbReference type="WBParaSite" id="SSLN_0000480701-mRNA-1">
    <property type="protein sequence ID" value="SSLN_0000480701-mRNA-1"/>
    <property type="gene ID" value="SSLN_0000480701"/>
</dbReference>
<dbReference type="AlphaFoldDB" id="A0A183SKA4"/>
<evidence type="ECO:0000313" key="3">
    <source>
        <dbReference type="WBParaSite" id="SSLN_0000480701-mRNA-1"/>
    </source>
</evidence>